<evidence type="ECO:0000256" key="2">
    <source>
        <dbReference type="ARBA" id="ARBA00023002"/>
    </source>
</evidence>
<dbReference type="PANTHER" id="PTHR47706">
    <property type="entry name" value="NMRA-LIKE FAMILY PROTEIN"/>
    <property type="match status" value="1"/>
</dbReference>
<dbReference type="InterPro" id="IPR051609">
    <property type="entry name" value="NmrA/Isoflavone_reductase-like"/>
</dbReference>
<proteinExistence type="predicted"/>
<keyword evidence="2" id="KW-0560">Oxidoreductase</keyword>
<dbReference type="VEuPathDB" id="FungiDB:ASPVEDRAFT_142852"/>
<dbReference type="EMBL" id="KV878138">
    <property type="protein sequence ID" value="OJJ07783.1"/>
    <property type="molecule type" value="Genomic_DNA"/>
</dbReference>
<feature type="domain" description="NmrA-like" evidence="3">
    <location>
        <begin position="17"/>
        <end position="156"/>
    </location>
</feature>
<name>A0A1L9Q200_ASPVE</name>
<evidence type="ECO:0000313" key="4">
    <source>
        <dbReference type="EMBL" id="OJJ07783.1"/>
    </source>
</evidence>
<accession>A0A1L9Q200</accession>
<sequence length="336" mass="36310">MSYAQDQPAGFTNAIEKVAIVGAGGTVGSVLAEALLKTGKHTVTALSRKDSANKLPEGVVVAPIDYNDEVSIVAALKGQQFFIITVAPTAPRDTHSKLVQAAAKAGVPYIMPNGYAGDIEHVRFGQDVMLGPVAQANRDEIEKLGMQWITVCCGFWYDYSLAGGAARFGFDFDKKELTRYDDGNTKTSVSTLAQVGRAVATVLSLKVLPDDENDKSLTFSSWLNKPVYLKSFVVSQNEMFESVKRVTGTTDADWTISQEDAHKRYADGLGLVKTGNMAGFAKLLYARAFFPEDAGNHADKAQNELLGLPEEKLDEATQVGIDMVKALQSRAERMAS</sequence>
<dbReference type="CDD" id="cd05259">
    <property type="entry name" value="PCBER_SDR_a"/>
    <property type="match status" value="1"/>
</dbReference>
<evidence type="ECO:0000256" key="1">
    <source>
        <dbReference type="ARBA" id="ARBA00022857"/>
    </source>
</evidence>
<dbReference type="Proteomes" id="UP000184073">
    <property type="component" value="Unassembled WGS sequence"/>
</dbReference>
<keyword evidence="1" id="KW-0521">NADP</keyword>
<dbReference type="InterPro" id="IPR045312">
    <property type="entry name" value="PCBER-like"/>
</dbReference>
<dbReference type="PANTHER" id="PTHR47706:SF8">
    <property type="entry name" value="NMRA-LIKE DOMAIN-CONTAINING PROTEIN"/>
    <property type="match status" value="1"/>
</dbReference>
<evidence type="ECO:0000313" key="5">
    <source>
        <dbReference type="Proteomes" id="UP000184073"/>
    </source>
</evidence>
<reference evidence="5" key="1">
    <citation type="journal article" date="2017" name="Genome Biol.">
        <title>Comparative genomics reveals high biological diversity and specific adaptations in the industrially and medically important fungal genus Aspergillus.</title>
        <authorList>
            <person name="de Vries R.P."/>
            <person name="Riley R."/>
            <person name="Wiebenga A."/>
            <person name="Aguilar-Osorio G."/>
            <person name="Amillis S."/>
            <person name="Uchima C.A."/>
            <person name="Anderluh G."/>
            <person name="Asadollahi M."/>
            <person name="Askin M."/>
            <person name="Barry K."/>
            <person name="Battaglia E."/>
            <person name="Bayram O."/>
            <person name="Benocci T."/>
            <person name="Braus-Stromeyer S.A."/>
            <person name="Caldana C."/>
            <person name="Canovas D."/>
            <person name="Cerqueira G.C."/>
            <person name="Chen F."/>
            <person name="Chen W."/>
            <person name="Choi C."/>
            <person name="Clum A."/>
            <person name="Dos Santos R.A."/>
            <person name="Damasio A.R."/>
            <person name="Diallinas G."/>
            <person name="Emri T."/>
            <person name="Fekete E."/>
            <person name="Flipphi M."/>
            <person name="Freyberg S."/>
            <person name="Gallo A."/>
            <person name="Gournas C."/>
            <person name="Habgood R."/>
            <person name="Hainaut M."/>
            <person name="Harispe M.L."/>
            <person name="Henrissat B."/>
            <person name="Hilden K.S."/>
            <person name="Hope R."/>
            <person name="Hossain A."/>
            <person name="Karabika E."/>
            <person name="Karaffa L."/>
            <person name="Karanyi Z."/>
            <person name="Krasevec N."/>
            <person name="Kuo A."/>
            <person name="Kusch H."/>
            <person name="LaButti K."/>
            <person name="Lagendijk E.L."/>
            <person name="Lapidus A."/>
            <person name="Levasseur A."/>
            <person name="Lindquist E."/>
            <person name="Lipzen A."/>
            <person name="Logrieco A.F."/>
            <person name="MacCabe A."/>
            <person name="Maekelae M.R."/>
            <person name="Malavazi I."/>
            <person name="Melin P."/>
            <person name="Meyer V."/>
            <person name="Mielnichuk N."/>
            <person name="Miskei M."/>
            <person name="Molnar A.P."/>
            <person name="Mule G."/>
            <person name="Ngan C.Y."/>
            <person name="Orejas M."/>
            <person name="Orosz E."/>
            <person name="Ouedraogo J.P."/>
            <person name="Overkamp K.M."/>
            <person name="Park H.-S."/>
            <person name="Perrone G."/>
            <person name="Piumi F."/>
            <person name="Punt P.J."/>
            <person name="Ram A.F."/>
            <person name="Ramon A."/>
            <person name="Rauscher S."/>
            <person name="Record E."/>
            <person name="Riano-Pachon D.M."/>
            <person name="Robert V."/>
            <person name="Roehrig J."/>
            <person name="Ruller R."/>
            <person name="Salamov A."/>
            <person name="Salih N.S."/>
            <person name="Samson R.A."/>
            <person name="Sandor E."/>
            <person name="Sanguinetti M."/>
            <person name="Schuetze T."/>
            <person name="Sepcic K."/>
            <person name="Shelest E."/>
            <person name="Sherlock G."/>
            <person name="Sophianopoulou V."/>
            <person name="Squina F.M."/>
            <person name="Sun H."/>
            <person name="Susca A."/>
            <person name="Todd R.B."/>
            <person name="Tsang A."/>
            <person name="Unkles S.E."/>
            <person name="van de Wiele N."/>
            <person name="van Rossen-Uffink D."/>
            <person name="Oliveira J.V."/>
            <person name="Vesth T.C."/>
            <person name="Visser J."/>
            <person name="Yu J.-H."/>
            <person name="Zhou M."/>
            <person name="Andersen M.R."/>
            <person name="Archer D.B."/>
            <person name="Baker S.E."/>
            <person name="Benoit I."/>
            <person name="Brakhage A.A."/>
            <person name="Braus G.H."/>
            <person name="Fischer R."/>
            <person name="Frisvad J.C."/>
            <person name="Goldman G.H."/>
            <person name="Houbraken J."/>
            <person name="Oakley B."/>
            <person name="Pocsi I."/>
            <person name="Scazzocchio C."/>
            <person name="Seiboth B."/>
            <person name="vanKuyk P.A."/>
            <person name="Wortman J."/>
            <person name="Dyer P.S."/>
            <person name="Grigoriev I.V."/>
        </authorList>
    </citation>
    <scope>NUCLEOTIDE SEQUENCE [LARGE SCALE GENOMIC DNA]</scope>
    <source>
        <strain evidence="5">CBS 583.65</strain>
    </source>
</reference>
<dbReference type="InterPro" id="IPR036291">
    <property type="entry name" value="NAD(P)-bd_dom_sf"/>
</dbReference>
<dbReference type="GeneID" id="63723388"/>
<organism evidence="4 5">
    <name type="scientific">Aspergillus versicolor CBS 583.65</name>
    <dbReference type="NCBI Taxonomy" id="1036611"/>
    <lineage>
        <taxon>Eukaryota</taxon>
        <taxon>Fungi</taxon>
        <taxon>Dikarya</taxon>
        <taxon>Ascomycota</taxon>
        <taxon>Pezizomycotina</taxon>
        <taxon>Eurotiomycetes</taxon>
        <taxon>Eurotiomycetidae</taxon>
        <taxon>Eurotiales</taxon>
        <taxon>Aspergillaceae</taxon>
        <taxon>Aspergillus</taxon>
        <taxon>Aspergillus subgen. Nidulantes</taxon>
    </lineage>
</organism>
<keyword evidence="5" id="KW-1185">Reference proteome</keyword>
<dbReference type="Pfam" id="PF05368">
    <property type="entry name" value="NmrA"/>
    <property type="match status" value="1"/>
</dbReference>
<dbReference type="Gene3D" id="3.40.50.720">
    <property type="entry name" value="NAD(P)-binding Rossmann-like Domain"/>
    <property type="match status" value="1"/>
</dbReference>
<dbReference type="Gene3D" id="3.90.25.10">
    <property type="entry name" value="UDP-galactose 4-epimerase, domain 1"/>
    <property type="match status" value="1"/>
</dbReference>
<evidence type="ECO:0000259" key="3">
    <source>
        <dbReference type="Pfam" id="PF05368"/>
    </source>
</evidence>
<dbReference type="OrthoDB" id="419598at2759"/>
<dbReference type="STRING" id="1036611.A0A1L9Q200"/>
<dbReference type="SUPFAM" id="SSF51735">
    <property type="entry name" value="NAD(P)-binding Rossmann-fold domains"/>
    <property type="match status" value="1"/>
</dbReference>
<dbReference type="AlphaFoldDB" id="A0A1L9Q200"/>
<protein>
    <recommendedName>
        <fullName evidence="3">NmrA-like domain-containing protein</fullName>
    </recommendedName>
</protein>
<dbReference type="InterPro" id="IPR008030">
    <property type="entry name" value="NmrA-like"/>
</dbReference>
<dbReference type="RefSeq" id="XP_040673545.1">
    <property type="nucleotide sequence ID" value="XM_040807877.1"/>
</dbReference>
<dbReference type="GO" id="GO:0016491">
    <property type="term" value="F:oxidoreductase activity"/>
    <property type="evidence" value="ECO:0007669"/>
    <property type="project" value="UniProtKB-KW"/>
</dbReference>
<gene>
    <name evidence="4" type="ORF">ASPVEDRAFT_142852</name>
</gene>